<reference evidence="2" key="2">
    <citation type="submission" date="2023-01" db="EMBL/GenBank/DDBJ databases">
        <authorList>
            <person name="Sun Q."/>
            <person name="Evtushenko L."/>
        </authorList>
    </citation>
    <scope>NUCLEOTIDE SEQUENCE</scope>
    <source>
        <strain evidence="2">VKM Ac-2007</strain>
    </source>
</reference>
<evidence type="ECO:0000256" key="1">
    <source>
        <dbReference type="SAM" id="Phobius"/>
    </source>
</evidence>
<dbReference type="RefSeq" id="WP_271217351.1">
    <property type="nucleotide sequence ID" value="NZ_BAAAVD010000003.1"/>
</dbReference>
<reference evidence="2" key="1">
    <citation type="journal article" date="2014" name="Int. J. Syst. Evol. Microbiol.">
        <title>Complete genome sequence of Corynebacterium casei LMG S-19264T (=DSM 44701T), isolated from a smear-ripened cheese.</title>
        <authorList>
            <consortium name="US DOE Joint Genome Institute (JGI-PGF)"/>
            <person name="Walter F."/>
            <person name="Albersmeier A."/>
            <person name="Kalinowski J."/>
            <person name="Ruckert C."/>
        </authorList>
    </citation>
    <scope>NUCLEOTIDE SEQUENCE</scope>
    <source>
        <strain evidence="2">VKM Ac-2007</strain>
    </source>
</reference>
<organism evidence="2 3">
    <name type="scientific">Streptosporangium carneum</name>
    <dbReference type="NCBI Taxonomy" id="47481"/>
    <lineage>
        <taxon>Bacteria</taxon>
        <taxon>Bacillati</taxon>
        <taxon>Actinomycetota</taxon>
        <taxon>Actinomycetes</taxon>
        <taxon>Streptosporangiales</taxon>
        <taxon>Streptosporangiaceae</taxon>
        <taxon>Streptosporangium</taxon>
    </lineage>
</organism>
<evidence type="ECO:0000313" key="2">
    <source>
        <dbReference type="EMBL" id="GLK08873.1"/>
    </source>
</evidence>
<dbReference type="Proteomes" id="UP001143474">
    <property type="component" value="Unassembled WGS sequence"/>
</dbReference>
<proteinExistence type="predicted"/>
<sequence>MPRTGPRSPSPAGLVCVMIGSSQAVATVANYVEGSILRILFVILVGVVSGAVAYLTISNAPRSQKKFLRSAM</sequence>
<name>A0A9W6I0C9_9ACTN</name>
<keyword evidence="1" id="KW-0812">Transmembrane</keyword>
<gene>
    <name evidence="2" type="ORF">GCM10017600_22780</name>
</gene>
<dbReference type="AlphaFoldDB" id="A0A9W6I0C9"/>
<keyword evidence="3" id="KW-1185">Reference proteome</keyword>
<keyword evidence="1" id="KW-1133">Transmembrane helix</keyword>
<protein>
    <submittedName>
        <fullName evidence="2">Uncharacterized protein</fullName>
    </submittedName>
</protein>
<accession>A0A9W6I0C9</accession>
<dbReference type="EMBL" id="BSEV01000003">
    <property type="protein sequence ID" value="GLK08873.1"/>
    <property type="molecule type" value="Genomic_DNA"/>
</dbReference>
<comment type="caution">
    <text evidence="2">The sequence shown here is derived from an EMBL/GenBank/DDBJ whole genome shotgun (WGS) entry which is preliminary data.</text>
</comment>
<evidence type="ECO:0000313" key="3">
    <source>
        <dbReference type="Proteomes" id="UP001143474"/>
    </source>
</evidence>
<feature type="transmembrane region" description="Helical" evidence="1">
    <location>
        <begin position="36"/>
        <end position="57"/>
    </location>
</feature>
<keyword evidence="1" id="KW-0472">Membrane</keyword>